<sequence>MVSLKDLPSPSTVYAAYASISASTMLLRTTINQVIPSQLQNSIVSAIRHYIFNNRSTSQLTLVIQEKDGMSQNELYQASEIFTSTKFHPCVDYLNISKTSKEDHLNIKFDKSETIVDFFQDVEITWRFVREKLENSSYDDDFEDCEAENKYFELSFDKKHKDFVVNCYVPFVLEKSKAIQEDKKVLKLHTLVNRGSAIWDSIKLEHPSTFDKIAMDPNLKKDIIADLDMFVQRKDYYKRIGKAWKRGYLLHGPPGTGKSSLIAAMANYLKFDIYDLQLMNVKSGSSFRKLLLATCNKSILVIEDIDCSVELPDRMGQQPRNSQSTLSGLLNSIDGLWTSCGDERITIFTTNNKERLDPALLRPGRMDMHIHMSYLSINGLKILASNYLGINIESHSRYKEIKHLIRYSEVTPAEVAEELMKSSNISLCIQGLVEFLKGKKTGVMSKQTTKADGINTFEIQIPDAKRQKTDVVAEV</sequence>
<evidence type="ECO:0000256" key="2">
    <source>
        <dbReference type="ARBA" id="ARBA00007448"/>
    </source>
</evidence>
<dbReference type="Gene3D" id="6.10.280.40">
    <property type="match status" value="1"/>
</dbReference>
<name>A0AAD8HVC3_9APIA</name>
<evidence type="ECO:0000259" key="7">
    <source>
        <dbReference type="SMART" id="SM00382"/>
    </source>
</evidence>
<dbReference type="InterPro" id="IPR058017">
    <property type="entry name" value="At3g28540-like_C"/>
</dbReference>
<evidence type="ECO:0000313" key="8">
    <source>
        <dbReference type="EMBL" id="KAK1373484.1"/>
    </source>
</evidence>
<dbReference type="PROSITE" id="PS00674">
    <property type="entry name" value="AAA"/>
    <property type="match status" value="1"/>
</dbReference>
<evidence type="ECO:0000256" key="6">
    <source>
        <dbReference type="RuleBase" id="RU003651"/>
    </source>
</evidence>
<dbReference type="CDD" id="cd19510">
    <property type="entry name" value="RecA-like_BCS1"/>
    <property type="match status" value="1"/>
</dbReference>
<feature type="domain" description="AAA+ ATPase" evidence="7">
    <location>
        <begin position="244"/>
        <end position="376"/>
    </location>
</feature>
<protein>
    <submittedName>
        <fullName evidence="8">AAA-type ATPase</fullName>
    </submittedName>
</protein>
<proteinExistence type="inferred from homology"/>
<dbReference type="EMBL" id="JAUIZM010000007">
    <property type="protein sequence ID" value="KAK1373484.1"/>
    <property type="molecule type" value="Genomic_DNA"/>
</dbReference>
<accession>A0AAD8HVC3</accession>
<comment type="caution">
    <text evidence="8">The sequence shown here is derived from an EMBL/GenBank/DDBJ whole genome shotgun (WGS) entry which is preliminary data.</text>
</comment>
<evidence type="ECO:0000256" key="1">
    <source>
        <dbReference type="ARBA" id="ARBA00001946"/>
    </source>
</evidence>
<dbReference type="GO" id="GO:0006950">
    <property type="term" value="P:response to stress"/>
    <property type="evidence" value="ECO:0007669"/>
    <property type="project" value="UniProtKB-ARBA"/>
</dbReference>
<dbReference type="Pfam" id="PF14363">
    <property type="entry name" value="AAA_assoc"/>
    <property type="match status" value="1"/>
</dbReference>
<dbReference type="Gene3D" id="3.40.50.300">
    <property type="entry name" value="P-loop containing nucleotide triphosphate hydrolases"/>
    <property type="match status" value="1"/>
</dbReference>
<dbReference type="AlphaFoldDB" id="A0AAD8HVC3"/>
<dbReference type="SMART" id="SM00382">
    <property type="entry name" value="AAA"/>
    <property type="match status" value="1"/>
</dbReference>
<reference evidence="8" key="2">
    <citation type="submission" date="2023-05" db="EMBL/GenBank/DDBJ databases">
        <authorList>
            <person name="Schelkunov M.I."/>
        </authorList>
    </citation>
    <scope>NUCLEOTIDE SEQUENCE</scope>
    <source>
        <strain evidence="8">Hsosn_3</strain>
        <tissue evidence="8">Leaf</tissue>
    </source>
</reference>
<dbReference type="InterPro" id="IPR025753">
    <property type="entry name" value="AAA_N_dom"/>
</dbReference>
<keyword evidence="6" id="KW-0067">ATP-binding</keyword>
<evidence type="ECO:0000256" key="5">
    <source>
        <dbReference type="ARBA" id="ARBA00049360"/>
    </source>
</evidence>
<keyword evidence="3" id="KW-0378">Hydrolase</keyword>
<keyword evidence="4" id="KW-0460">Magnesium</keyword>
<comment type="catalytic activity">
    <reaction evidence="5">
        <text>ATP + H2O = ADP + phosphate + H(+)</text>
        <dbReference type="Rhea" id="RHEA:13065"/>
        <dbReference type="ChEBI" id="CHEBI:15377"/>
        <dbReference type="ChEBI" id="CHEBI:15378"/>
        <dbReference type="ChEBI" id="CHEBI:30616"/>
        <dbReference type="ChEBI" id="CHEBI:43474"/>
        <dbReference type="ChEBI" id="CHEBI:456216"/>
    </reaction>
</comment>
<dbReference type="Proteomes" id="UP001237642">
    <property type="component" value="Unassembled WGS sequence"/>
</dbReference>
<dbReference type="SUPFAM" id="SSF52540">
    <property type="entry name" value="P-loop containing nucleoside triphosphate hydrolases"/>
    <property type="match status" value="1"/>
</dbReference>
<organism evidence="8 9">
    <name type="scientific">Heracleum sosnowskyi</name>
    <dbReference type="NCBI Taxonomy" id="360622"/>
    <lineage>
        <taxon>Eukaryota</taxon>
        <taxon>Viridiplantae</taxon>
        <taxon>Streptophyta</taxon>
        <taxon>Embryophyta</taxon>
        <taxon>Tracheophyta</taxon>
        <taxon>Spermatophyta</taxon>
        <taxon>Magnoliopsida</taxon>
        <taxon>eudicotyledons</taxon>
        <taxon>Gunneridae</taxon>
        <taxon>Pentapetalae</taxon>
        <taxon>asterids</taxon>
        <taxon>campanulids</taxon>
        <taxon>Apiales</taxon>
        <taxon>Apiaceae</taxon>
        <taxon>Apioideae</taxon>
        <taxon>apioid superclade</taxon>
        <taxon>Tordylieae</taxon>
        <taxon>Tordyliinae</taxon>
        <taxon>Heracleum</taxon>
    </lineage>
</organism>
<dbReference type="InterPro" id="IPR003593">
    <property type="entry name" value="AAA+_ATPase"/>
</dbReference>
<dbReference type="Pfam" id="PF00004">
    <property type="entry name" value="AAA"/>
    <property type="match status" value="1"/>
</dbReference>
<dbReference type="InterPro" id="IPR003960">
    <property type="entry name" value="ATPase_AAA_CS"/>
</dbReference>
<dbReference type="InterPro" id="IPR027417">
    <property type="entry name" value="P-loop_NTPase"/>
</dbReference>
<dbReference type="InterPro" id="IPR003959">
    <property type="entry name" value="ATPase_AAA_core"/>
</dbReference>
<keyword evidence="9" id="KW-1185">Reference proteome</keyword>
<comment type="similarity">
    <text evidence="2">Belongs to the AAA ATPase family. BCS1 subfamily.</text>
</comment>
<dbReference type="InterPro" id="IPR050747">
    <property type="entry name" value="Mitochondrial_chaperone_BCS1"/>
</dbReference>
<reference evidence="8" key="1">
    <citation type="submission" date="2023-02" db="EMBL/GenBank/DDBJ databases">
        <title>Genome of toxic invasive species Heracleum sosnowskyi carries increased number of genes despite the absence of recent whole-genome duplications.</title>
        <authorList>
            <person name="Schelkunov M."/>
            <person name="Shtratnikova V."/>
            <person name="Makarenko M."/>
            <person name="Klepikova A."/>
            <person name="Omelchenko D."/>
            <person name="Novikova G."/>
            <person name="Obukhova E."/>
            <person name="Bogdanov V."/>
            <person name="Penin A."/>
            <person name="Logacheva M."/>
        </authorList>
    </citation>
    <scope>NUCLEOTIDE SEQUENCE</scope>
    <source>
        <strain evidence="8">Hsosn_3</strain>
        <tissue evidence="8">Leaf</tissue>
    </source>
</reference>
<evidence type="ECO:0000256" key="3">
    <source>
        <dbReference type="ARBA" id="ARBA00022801"/>
    </source>
</evidence>
<dbReference type="PANTHER" id="PTHR23070">
    <property type="entry name" value="BCS1 AAA-TYPE ATPASE"/>
    <property type="match status" value="1"/>
</dbReference>
<gene>
    <name evidence="8" type="ORF">POM88_029677</name>
</gene>
<evidence type="ECO:0000256" key="4">
    <source>
        <dbReference type="ARBA" id="ARBA00022842"/>
    </source>
</evidence>
<dbReference type="Pfam" id="PF25568">
    <property type="entry name" value="AAA_lid_At3g28540"/>
    <property type="match status" value="1"/>
</dbReference>
<evidence type="ECO:0000313" key="9">
    <source>
        <dbReference type="Proteomes" id="UP001237642"/>
    </source>
</evidence>
<keyword evidence="6" id="KW-0547">Nucleotide-binding</keyword>
<comment type="cofactor">
    <cofactor evidence="1">
        <name>Mg(2+)</name>
        <dbReference type="ChEBI" id="CHEBI:18420"/>
    </cofactor>
</comment>
<dbReference type="GO" id="GO:0005524">
    <property type="term" value="F:ATP binding"/>
    <property type="evidence" value="ECO:0007669"/>
    <property type="project" value="UniProtKB-KW"/>
</dbReference>
<dbReference type="GO" id="GO:0016887">
    <property type="term" value="F:ATP hydrolysis activity"/>
    <property type="evidence" value="ECO:0007669"/>
    <property type="project" value="InterPro"/>
</dbReference>